<dbReference type="InterPro" id="IPR004352">
    <property type="entry name" value="GH114_TIM-barrel"/>
</dbReference>
<organism evidence="2 3">
    <name type="scientific">Hydrogenothermus marinus</name>
    <dbReference type="NCBI Taxonomy" id="133270"/>
    <lineage>
        <taxon>Bacteria</taxon>
        <taxon>Pseudomonadati</taxon>
        <taxon>Aquificota</taxon>
        <taxon>Aquificia</taxon>
        <taxon>Aquificales</taxon>
        <taxon>Hydrogenothermaceae</taxon>
        <taxon>Hydrogenothermus</taxon>
    </lineage>
</organism>
<comment type="caution">
    <text evidence="2">The sequence shown here is derived from an EMBL/GenBank/DDBJ whole genome shotgun (WGS) entry which is preliminary data.</text>
</comment>
<dbReference type="SUPFAM" id="SSF51445">
    <property type="entry name" value="(Trans)glycosidases"/>
    <property type="match status" value="1"/>
</dbReference>
<dbReference type="PANTHER" id="PTHR35882">
    <property type="entry name" value="PELA"/>
    <property type="match status" value="1"/>
</dbReference>
<dbReference type="CDD" id="cd10922">
    <property type="entry name" value="CE4_PelA_like_C"/>
    <property type="match status" value="1"/>
</dbReference>
<keyword evidence="3" id="KW-1185">Reference proteome</keyword>
<dbReference type="PANTHER" id="PTHR35882:SF2">
    <property type="entry name" value="PELA"/>
    <property type="match status" value="1"/>
</dbReference>
<proteinExistence type="predicted"/>
<dbReference type="RefSeq" id="WP_121922437.1">
    <property type="nucleotide sequence ID" value="NZ_REFO01000010.1"/>
</dbReference>
<protein>
    <submittedName>
        <fullName evidence="2">Glycosyl hydrolase family 114</fullName>
    </submittedName>
</protein>
<dbReference type="AlphaFoldDB" id="A0A3M0C3X3"/>
<dbReference type="Pfam" id="PF03537">
    <property type="entry name" value="Glyco_hydro_114"/>
    <property type="match status" value="1"/>
</dbReference>
<dbReference type="GO" id="GO:0016787">
    <property type="term" value="F:hydrolase activity"/>
    <property type="evidence" value="ECO:0007669"/>
    <property type="project" value="UniProtKB-KW"/>
</dbReference>
<accession>A0A3M0C3X3</accession>
<reference evidence="2 3" key="1">
    <citation type="submission" date="2018-10" db="EMBL/GenBank/DDBJ databases">
        <title>Genomic Encyclopedia of Archaeal and Bacterial Type Strains, Phase II (KMG-II): from individual species to whole genera.</title>
        <authorList>
            <person name="Goeker M."/>
        </authorList>
    </citation>
    <scope>NUCLEOTIDE SEQUENCE [LARGE SCALE GENOMIC DNA]</scope>
    <source>
        <strain evidence="2 3">VM1</strain>
    </source>
</reference>
<dbReference type="OrthoDB" id="7292394at2"/>
<evidence type="ECO:0000259" key="1">
    <source>
        <dbReference type="Pfam" id="PF03537"/>
    </source>
</evidence>
<dbReference type="InterPro" id="IPR013785">
    <property type="entry name" value="Aldolase_TIM"/>
</dbReference>
<dbReference type="Gene3D" id="3.20.20.70">
    <property type="entry name" value="Aldolase class I"/>
    <property type="match status" value="1"/>
</dbReference>
<dbReference type="PIRSF" id="PIRSF029570">
    <property type="entry name" value="UCP029570"/>
    <property type="match status" value="1"/>
</dbReference>
<evidence type="ECO:0000313" key="3">
    <source>
        <dbReference type="Proteomes" id="UP000280842"/>
    </source>
</evidence>
<name>A0A3M0C3X3_9AQUI</name>
<gene>
    <name evidence="2" type="ORF">CLV39_0282</name>
</gene>
<dbReference type="EMBL" id="REFO01000010">
    <property type="protein sequence ID" value="RMA97662.1"/>
    <property type="molecule type" value="Genomic_DNA"/>
</dbReference>
<dbReference type="Proteomes" id="UP000280842">
    <property type="component" value="Unassembled WGS sequence"/>
</dbReference>
<dbReference type="InterPro" id="IPR016925">
    <property type="entry name" value="UCP029570"/>
</dbReference>
<keyword evidence="2" id="KW-0378">Hydrolase</keyword>
<dbReference type="InterPro" id="IPR017853">
    <property type="entry name" value="GH"/>
</dbReference>
<evidence type="ECO:0000313" key="2">
    <source>
        <dbReference type="EMBL" id="RMA97662.1"/>
    </source>
</evidence>
<feature type="domain" description="Glycoside-hydrolase family GH114 TIM-barrel" evidence="1">
    <location>
        <begin position="41"/>
        <end position="256"/>
    </location>
</feature>
<sequence>MKLLCYKDKLVILFALIIMSEAFSKNLAFYYDKDVPEELLKVYDYVVVNVEDISKNVLKKYNKKLVAYISIEEVSDKTKAKKEWILGKNKNWDSLVTDIRNKDYRKSLLNKIKNFRKEGINSFFFDTLDSYQLALKKKDWKSYENALANFIIEVKKQFPNSKIFLNRGFEVFDKVYPYINGVVAESLFRGYNGKNYYEVSKEDRKWLINKLNYIKSKNIPVYVIDYVKPNEKNLARKLAEKIEKLGFIPYITNKDLSIIGLSNFEIFPRKVLVIYKTKDDVAYSNAHRLIQMPLEYLGYVADLKTPKEAMQLKHTIDRYAGMVVWLENDIVKNYDKFYNWILKRIKNGNKILFLGYFGFPETQRYLKPLGLTAENNKAGFFSKNKVIFQDKIVGFEEKPPLNITPDSLIKTNKGKPLLILKNSKNQEFHPITITPWGGYVLEQYLTVDVGDIIKWIPNPFELLKRSLRLKPFPAPDFTTENGMRVLFSHIDGDGSVSLCEFCPTKKFAMEVIRDEILKKYKIPIGVSFIEAEIMPYGVYPQYSKKAIEVAKSIYALDNVEPASHTFSHPFKWMEISKLKDKNEIPEGYNLKIPNYKFSLYREIVDSVKNLSKLCPPNKKVNILYWSGDCNPPKKALKIAYEHNILNINGGDTYITKDRPFLSLVAPAGLKRGEYYQIYDGEQNEELYTDDFTKNFWGYKKVIETFQLTDKPRRLKPIDIYYHFFSGTKLASLNALKEVYNYALKQDVIPMKVSEYILKVLDFYHSAIAKEGDYWIIKTDKNLRTLKVPKGFGYPNLETSKGVIGFYPYNDQLYISLDGSGNYKIKFTENRPNQTYIKQTNARIKKVNKNEFSLKGYQPVKVIFNKLQNCKIYTKNKYKKIKNMLIFNTEKVEFKLECN</sequence>